<keyword evidence="2" id="KW-1185">Reference proteome</keyword>
<evidence type="ECO:0000313" key="2">
    <source>
        <dbReference type="Proteomes" id="UP000701853"/>
    </source>
</evidence>
<dbReference type="PANTHER" id="PTHR33710:SF77">
    <property type="entry name" value="DNASE I-LIKE SUPERFAMILY PROTEIN"/>
    <property type="match status" value="1"/>
</dbReference>
<dbReference type="InterPro" id="IPR036691">
    <property type="entry name" value="Endo/exonu/phosph_ase_sf"/>
</dbReference>
<accession>A0A8J5Z8Z9</accession>
<name>A0A8J5Z8Z9_9ROSI</name>
<protein>
    <submittedName>
        <fullName evidence="1">Uncharacterized protein</fullName>
    </submittedName>
</protein>
<reference evidence="1 2" key="1">
    <citation type="journal article" date="2021" name="bioRxiv">
        <title>The Gossypium anomalum genome as a resource for cotton improvement and evolutionary analysis of hybrid incompatibility.</title>
        <authorList>
            <person name="Grover C.E."/>
            <person name="Yuan D."/>
            <person name="Arick M.A."/>
            <person name="Miller E.R."/>
            <person name="Hu G."/>
            <person name="Peterson D.G."/>
            <person name="Wendel J.F."/>
            <person name="Udall J.A."/>
        </authorList>
    </citation>
    <scope>NUCLEOTIDE SEQUENCE [LARGE SCALE GENOMIC DNA]</scope>
    <source>
        <strain evidence="1">JFW-Udall</strain>
        <tissue evidence="1">Leaf</tissue>
    </source>
</reference>
<dbReference type="SUPFAM" id="SSF56219">
    <property type="entry name" value="DNase I-like"/>
    <property type="match status" value="1"/>
</dbReference>
<gene>
    <name evidence="1" type="ORF">CXB51_013821</name>
</gene>
<dbReference type="OrthoDB" id="1001832at2759"/>
<evidence type="ECO:0000313" key="1">
    <source>
        <dbReference type="EMBL" id="KAG8490735.1"/>
    </source>
</evidence>
<dbReference type="PANTHER" id="PTHR33710">
    <property type="entry name" value="BNAC02G09200D PROTEIN"/>
    <property type="match status" value="1"/>
</dbReference>
<organism evidence="1 2">
    <name type="scientific">Gossypium anomalum</name>
    <dbReference type="NCBI Taxonomy" id="47600"/>
    <lineage>
        <taxon>Eukaryota</taxon>
        <taxon>Viridiplantae</taxon>
        <taxon>Streptophyta</taxon>
        <taxon>Embryophyta</taxon>
        <taxon>Tracheophyta</taxon>
        <taxon>Spermatophyta</taxon>
        <taxon>Magnoliopsida</taxon>
        <taxon>eudicotyledons</taxon>
        <taxon>Gunneridae</taxon>
        <taxon>Pentapetalae</taxon>
        <taxon>rosids</taxon>
        <taxon>malvids</taxon>
        <taxon>Malvales</taxon>
        <taxon>Malvaceae</taxon>
        <taxon>Malvoideae</taxon>
        <taxon>Gossypium</taxon>
    </lineage>
</organism>
<proteinExistence type="predicted"/>
<dbReference type="AlphaFoldDB" id="A0A8J5Z8Z9"/>
<dbReference type="EMBL" id="JAHUZN010000006">
    <property type="protein sequence ID" value="KAG8490735.1"/>
    <property type="molecule type" value="Genomic_DNA"/>
</dbReference>
<comment type="caution">
    <text evidence="1">The sequence shown here is derived from an EMBL/GenBank/DDBJ whole genome shotgun (WGS) entry which is preliminary data.</text>
</comment>
<dbReference type="Proteomes" id="UP000701853">
    <property type="component" value="Chromosome 6"/>
</dbReference>
<sequence length="124" mass="14349">MGGLSPGKRCSQFGDFMNMAKLHDLGFEGPPFTWHKGRLFERLDCALGNEAWIKYFSNSLITHLPKIKPDHRPLIQNLNLEISLPRGRPFRFLAGWVEHPEFEDFVNDKWHFSGTMSEALTKFT</sequence>